<sequence length="419" mass="45903">MADPLSIATSVLAVGAFALNSSVALHGIIRGLQSQNKDARALKAEVGDLTGVLSSLLETIANNPSLDFKPLERPLQRCGNACEEYSKIIAQCTKHSNDTSRSSVRDWITQKYLQGDINDFRAMLAAHKSTINIALANANLRIAAISPEVLEDYKDMISDTTSDLKAHLEDLQGKIDRLKDGDTVAIDDVAKEWHEMLEEKESTQQGLEMCAQLSAQIVRFESASKERIQFSERPSAHKHIKTGLSEAGRSIQSLVARLQTHEALISSQLEAMSLKEALSEPVAAQLARLQQTKESVSQCIQIVSDAGELANERSNVFEDLTLADNSYALSVSTVRDLVTARRLNLSGRSRHVGGQVTNETVQKTMDALTQLDAEYIRSLKDAQPHRQASPSATSTTPKDPKNNKQFHDRFGRGVTLNSS</sequence>
<dbReference type="AlphaFoldDB" id="A0AA37GXQ3"/>
<gene>
    <name evidence="3" type="ORF">ColLi_12087</name>
</gene>
<evidence type="ECO:0000256" key="1">
    <source>
        <dbReference type="SAM" id="MobiDB-lite"/>
    </source>
</evidence>
<feature type="region of interest" description="Disordered" evidence="1">
    <location>
        <begin position="380"/>
        <end position="419"/>
    </location>
</feature>
<feature type="compositionally biased region" description="Basic and acidic residues" evidence="1">
    <location>
        <begin position="398"/>
        <end position="411"/>
    </location>
</feature>
<name>A0AA37GXQ3_9PEZI</name>
<protein>
    <recommendedName>
        <fullName evidence="2">Azaphilone pigments biosynthesis cluster protein L N-terminal domain-containing protein</fullName>
    </recommendedName>
</protein>
<comment type="caution">
    <text evidence="3">The sequence shown here is derived from an EMBL/GenBank/DDBJ whole genome shotgun (WGS) entry which is preliminary data.</text>
</comment>
<feature type="compositionally biased region" description="Polar residues" evidence="1">
    <location>
        <begin position="386"/>
        <end position="397"/>
    </location>
</feature>
<evidence type="ECO:0000313" key="4">
    <source>
        <dbReference type="Proteomes" id="UP001055172"/>
    </source>
</evidence>
<dbReference type="EMBL" id="BPPX01000039">
    <property type="protein sequence ID" value="GJC89249.1"/>
    <property type="molecule type" value="Genomic_DNA"/>
</dbReference>
<proteinExistence type="predicted"/>
<evidence type="ECO:0000313" key="3">
    <source>
        <dbReference type="EMBL" id="GJC89249.1"/>
    </source>
</evidence>
<dbReference type="InterPro" id="IPR031348">
    <property type="entry name" value="PigL_N"/>
</dbReference>
<organism evidence="3 4">
    <name type="scientific">Colletotrichum liriopes</name>
    <dbReference type="NCBI Taxonomy" id="708192"/>
    <lineage>
        <taxon>Eukaryota</taxon>
        <taxon>Fungi</taxon>
        <taxon>Dikarya</taxon>
        <taxon>Ascomycota</taxon>
        <taxon>Pezizomycotina</taxon>
        <taxon>Sordariomycetes</taxon>
        <taxon>Hypocreomycetidae</taxon>
        <taxon>Glomerellales</taxon>
        <taxon>Glomerellaceae</taxon>
        <taxon>Colletotrichum</taxon>
        <taxon>Colletotrichum spaethianum species complex</taxon>
    </lineage>
</organism>
<keyword evidence="4" id="KW-1185">Reference proteome</keyword>
<reference evidence="3 4" key="1">
    <citation type="submission" date="2021-07" db="EMBL/GenBank/DDBJ databases">
        <title>Genome data of Colletotrichum spaethianum.</title>
        <authorList>
            <person name="Utami Y.D."/>
            <person name="Hiruma K."/>
        </authorList>
    </citation>
    <scope>NUCLEOTIDE SEQUENCE [LARGE SCALE GENOMIC DNA]</scope>
    <source>
        <strain evidence="3 4">MAFF 242679</strain>
    </source>
</reference>
<evidence type="ECO:0000259" key="2">
    <source>
        <dbReference type="Pfam" id="PF17111"/>
    </source>
</evidence>
<dbReference type="Proteomes" id="UP001055172">
    <property type="component" value="Unassembled WGS sequence"/>
</dbReference>
<feature type="domain" description="Azaphilone pigments biosynthesis cluster protein L N-terminal" evidence="2">
    <location>
        <begin position="2"/>
        <end position="211"/>
    </location>
</feature>
<accession>A0AA37GXQ3</accession>
<dbReference type="Pfam" id="PF17111">
    <property type="entry name" value="PigL_N"/>
    <property type="match status" value="1"/>
</dbReference>